<name>A0AAU3I7T1_9ACTN</name>
<sequence length="151" mass="16505">MDDETPRPRWRFTLPWGILDVFADGPVPLALQPTAAVLAHLEDRFRPALLRPHRWPDCAYAAVWPANRPMPEPAETSAEPGLQGLEGVVLAEIQPLACHVCTARFQAVCPDPGIPFFGRHLAAHQLIRGCTVCGSDFATSRIQALALLPTP</sequence>
<gene>
    <name evidence="1" type="ORF">OG699_41740</name>
</gene>
<accession>A0AAU3I7T1</accession>
<dbReference type="AlphaFoldDB" id="A0AAU3I7T1"/>
<proteinExistence type="predicted"/>
<evidence type="ECO:0000313" key="1">
    <source>
        <dbReference type="EMBL" id="WTZ13921.1"/>
    </source>
</evidence>
<organism evidence="1">
    <name type="scientific">Streptomyces sp. NBC_01393</name>
    <dbReference type="NCBI Taxonomy" id="2903851"/>
    <lineage>
        <taxon>Bacteria</taxon>
        <taxon>Bacillati</taxon>
        <taxon>Actinomycetota</taxon>
        <taxon>Actinomycetes</taxon>
        <taxon>Kitasatosporales</taxon>
        <taxon>Streptomycetaceae</taxon>
        <taxon>Streptomyces</taxon>
    </lineage>
</organism>
<protein>
    <submittedName>
        <fullName evidence="1">Uncharacterized protein</fullName>
    </submittedName>
</protein>
<dbReference type="EMBL" id="CP109546">
    <property type="protein sequence ID" value="WTZ13921.1"/>
    <property type="molecule type" value="Genomic_DNA"/>
</dbReference>
<reference evidence="1" key="1">
    <citation type="submission" date="2022-10" db="EMBL/GenBank/DDBJ databases">
        <title>The complete genomes of actinobacterial strains from the NBC collection.</title>
        <authorList>
            <person name="Joergensen T.S."/>
            <person name="Alvarez Arevalo M."/>
            <person name="Sterndorff E.B."/>
            <person name="Faurdal D."/>
            <person name="Vuksanovic O."/>
            <person name="Mourched A.-S."/>
            <person name="Charusanti P."/>
            <person name="Shaw S."/>
            <person name="Blin K."/>
            <person name="Weber T."/>
        </authorList>
    </citation>
    <scope>NUCLEOTIDE SEQUENCE</scope>
    <source>
        <strain evidence="1">NBC_01393</strain>
    </source>
</reference>